<dbReference type="InterPro" id="IPR002472">
    <property type="entry name" value="Palm_thioest"/>
</dbReference>
<keyword evidence="10" id="KW-1185">Reference proteome</keyword>
<keyword evidence="4" id="KW-0732">Signal</keyword>
<gene>
    <name evidence="11" type="primary">LOC112683867</name>
</gene>
<dbReference type="PANTHER" id="PTHR11247">
    <property type="entry name" value="PALMITOYL-PROTEIN THIOESTERASE/DOLICHYLDIPHOSPHATASE 1"/>
    <property type="match status" value="1"/>
</dbReference>
<dbReference type="RefSeq" id="XP_025410841.1">
    <property type="nucleotide sequence ID" value="XM_025555056.1"/>
</dbReference>
<dbReference type="InterPro" id="IPR029058">
    <property type="entry name" value="AB_hydrolase_fold"/>
</dbReference>
<dbReference type="FunFam" id="3.40.50.1820:FF:000107">
    <property type="entry name" value="Palmitoyl-protein thioesterase 1"/>
    <property type="match status" value="1"/>
</dbReference>
<name>A0A8B8FK22_9HEMI</name>
<evidence type="ECO:0000313" key="10">
    <source>
        <dbReference type="Proteomes" id="UP000694846"/>
    </source>
</evidence>
<dbReference type="AlphaFoldDB" id="A0A8B8FK22"/>
<dbReference type="Proteomes" id="UP000694846">
    <property type="component" value="Unplaced"/>
</dbReference>
<comment type="similarity">
    <text evidence="1">Belongs to the palmitoyl-protein thioesterase family.</text>
</comment>
<comment type="catalytic activity">
    <reaction evidence="9">
        <text>S-hexadecanoyl-L-cysteinyl-[protein] + H2O = L-cysteinyl-[protein] + hexadecanoate + H(+)</text>
        <dbReference type="Rhea" id="RHEA:19233"/>
        <dbReference type="Rhea" id="RHEA-COMP:10131"/>
        <dbReference type="Rhea" id="RHEA-COMP:11032"/>
        <dbReference type="ChEBI" id="CHEBI:7896"/>
        <dbReference type="ChEBI" id="CHEBI:15377"/>
        <dbReference type="ChEBI" id="CHEBI:15378"/>
        <dbReference type="ChEBI" id="CHEBI:29950"/>
        <dbReference type="ChEBI" id="CHEBI:74151"/>
        <dbReference type="EC" id="3.1.2.22"/>
    </reaction>
    <physiologicalReaction direction="left-to-right" evidence="9">
        <dbReference type="Rhea" id="RHEA:19234"/>
    </physiologicalReaction>
</comment>
<evidence type="ECO:0000256" key="6">
    <source>
        <dbReference type="ARBA" id="ARBA00023157"/>
    </source>
</evidence>
<dbReference type="SUPFAM" id="SSF53474">
    <property type="entry name" value="alpha/beta-Hydrolases"/>
    <property type="match status" value="1"/>
</dbReference>
<evidence type="ECO:0000256" key="3">
    <source>
        <dbReference type="ARBA" id="ARBA00014212"/>
    </source>
</evidence>
<sequence>MHQKGFYLNNFVLICLTIWVFIDRINLINADSPPVVLWHGMGDSCCNPFSLGKIIKILQKNLGTNSYVKSLQIGKSFEQDVKNSFFMNINLQVVDACKQIAADPKLANGYNAIGFSQGAQFLRAVAQKCPDPPMLNLISIGGQHQGVFGMPRCIYSSFKWCEYVRLLLNKEAYVSWVQDIFVQAEYWHDPIKESDYIKGSHFLADLNNERVINKSYRDNLLKLKNFVLVMFTNDTMVVPKESEWFAFYTPGQDKEIMPLEQSAIYLIDRLGLKILEESGRLHFLSVPGDHLQFSEDWFLNEIIKKYL</sequence>
<protein>
    <recommendedName>
        <fullName evidence="3">Palmitoyl-protein thioesterase 1</fullName>
        <ecNumber evidence="2">3.1.2.22</ecNumber>
    </recommendedName>
    <alternativeName>
        <fullName evidence="8">Palmitoyl-protein hydrolase 1</fullName>
    </alternativeName>
</protein>
<dbReference type="CTD" id="5538"/>
<reference evidence="11" key="1">
    <citation type="submission" date="2025-08" db="UniProtKB">
        <authorList>
            <consortium name="RefSeq"/>
        </authorList>
    </citation>
    <scope>IDENTIFICATION</scope>
    <source>
        <tissue evidence="11">Whole body</tissue>
    </source>
</reference>
<evidence type="ECO:0000256" key="5">
    <source>
        <dbReference type="ARBA" id="ARBA00022801"/>
    </source>
</evidence>
<proteinExistence type="inferred from homology"/>
<dbReference type="GO" id="GO:0008474">
    <property type="term" value="F:palmitoyl-(protein) hydrolase activity"/>
    <property type="evidence" value="ECO:0007669"/>
    <property type="project" value="UniProtKB-EC"/>
</dbReference>
<dbReference type="PRINTS" id="PR00414">
    <property type="entry name" value="PPTHIESTRASE"/>
</dbReference>
<evidence type="ECO:0000256" key="4">
    <source>
        <dbReference type="ARBA" id="ARBA00022729"/>
    </source>
</evidence>
<dbReference type="Gene3D" id="3.40.50.1820">
    <property type="entry name" value="alpha/beta hydrolase"/>
    <property type="match status" value="1"/>
</dbReference>
<keyword evidence="7" id="KW-0325">Glycoprotein</keyword>
<dbReference type="GO" id="GO:0006898">
    <property type="term" value="P:receptor-mediated endocytosis"/>
    <property type="evidence" value="ECO:0007669"/>
    <property type="project" value="TreeGrafter"/>
</dbReference>
<dbReference type="GlyCosmos" id="A0A8B8FK22">
    <property type="glycosylation" value="2 sites, No reported glycans"/>
</dbReference>
<evidence type="ECO:0000256" key="1">
    <source>
        <dbReference type="ARBA" id="ARBA00010758"/>
    </source>
</evidence>
<keyword evidence="5" id="KW-0378">Hydrolase</keyword>
<evidence type="ECO:0000256" key="8">
    <source>
        <dbReference type="ARBA" id="ARBA00031934"/>
    </source>
</evidence>
<dbReference type="Pfam" id="PF02089">
    <property type="entry name" value="Palm_thioest"/>
    <property type="match status" value="1"/>
</dbReference>
<dbReference type="GO" id="GO:0005764">
    <property type="term" value="C:lysosome"/>
    <property type="evidence" value="ECO:0007669"/>
    <property type="project" value="TreeGrafter"/>
</dbReference>
<organism evidence="10 11">
    <name type="scientific">Sipha flava</name>
    <name type="common">yellow sugarcane aphid</name>
    <dbReference type="NCBI Taxonomy" id="143950"/>
    <lineage>
        <taxon>Eukaryota</taxon>
        <taxon>Metazoa</taxon>
        <taxon>Ecdysozoa</taxon>
        <taxon>Arthropoda</taxon>
        <taxon>Hexapoda</taxon>
        <taxon>Insecta</taxon>
        <taxon>Pterygota</taxon>
        <taxon>Neoptera</taxon>
        <taxon>Paraneoptera</taxon>
        <taxon>Hemiptera</taxon>
        <taxon>Sternorrhyncha</taxon>
        <taxon>Aphidomorpha</taxon>
        <taxon>Aphidoidea</taxon>
        <taxon>Aphididae</taxon>
        <taxon>Sipha</taxon>
    </lineage>
</organism>
<dbReference type="OrthoDB" id="10263094at2759"/>
<evidence type="ECO:0000313" key="11">
    <source>
        <dbReference type="RefSeq" id="XP_025410841.1"/>
    </source>
</evidence>
<keyword evidence="6" id="KW-1015">Disulfide bond</keyword>
<accession>A0A8B8FK22</accession>
<evidence type="ECO:0000256" key="2">
    <source>
        <dbReference type="ARBA" id="ARBA00012423"/>
    </source>
</evidence>
<evidence type="ECO:0000256" key="9">
    <source>
        <dbReference type="ARBA" id="ARBA00047409"/>
    </source>
</evidence>
<dbReference type="EC" id="3.1.2.22" evidence="2"/>
<evidence type="ECO:0000256" key="7">
    <source>
        <dbReference type="ARBA" id="ARBA00023180"/>
    </source>
</evidence>
<dbReference type="GeneID" id="112683867"/>
<dbReference type="PANTHER" id="PTHR11247:SF8">
    <property type="entry name" value="PALMITOYL-PROTEIN THIOESTERASE 1"/>
    <property type="match status" value="1"/>
</dbReference>